<evidence type="ECO:0000256" key="2">
    <source>
        <dbReference type="SAM" id="Coils"/>
    </source>
</evidence>
<dbReference type="SUPFAM" id="SSF47095">
    <property type="entry name" value="HMG-box"/>
    <property type="match status" value="1"/>
</dbReference>
<dbReference type="InterPro" id="IPR009071">
    <property type="entry name" value="HMG_box_dom"/>
</dbReference>
<accession>A0A6S9ZP05</accession>
<dbReference type="Gene3D" id="1.10.20.10">
    <property type="entry name" value="Histone, subunit A"/>
    <property type="match status" value="1"/>
</dbReference>
<feature type="compositionally biased region" description="Acidic residues" evidence="3">
    <location>
        <begin position="72"/>
        <end position="93"/>
    </location>
</feature>
<feature type="DNA-binding region" description="HMG box" evidence="1">
    <location>
        <begin position="1"/>
        <end position="66"/>
    </location>
</feature>
<protein>
    <recommendedName>
        <fullName evidence="4">HMG box domain-containing protein</fullName>
    </recommendedName>
</protein>
<feature type="coiled-coil region" evidence="2">
    <location>
        <begin position="1"/>
        <end position="57"/>
    </location>
</feature>
<dbReference type="CDD" id="cd00084">
    <property type="entry name" value="HMG-box_SF"/>
    <property type="match status" value="1"/>
</dbReference>
<name>A0A6S9ZP05_CHRCT</name>
<dbReference type="InterPro" id="IPR036910">
    <property type="entry name" value="HMG_box_dom_sf"/>
</dbReference>
<keyword evidence="1" id="KW-0539">Nucleus</keyword>
<evidence type="ECO:0000313" key="5">
    <source>
        <dbReference type="EMBL" id="CAE0774441.1"/>
    </source>
</evidence>
<reference evidence="5" key="1">
    <citation type="submission" date="2021-01" db="EMBL/GenBank/DDBJ databases">
        <authorList>
            <person name="Corre E."/>
            <person name="Pelletier E."/>
            <person name="Niang G."/>
            <person name="Scheremetjew M."/>
            <person name="Finn R."/>
            <person name="Kale V."/>
            <person name="Holt S."/>
            <person name="Cochrane G."/>
            <person name="Meng A."/>
            <person name="Brown T."/>
            <person name="Cohen L."/>
        </authorList>
    </citation>
    <scope>NUCLEOTIDE SEQUENCE</scope>
    <source>
        <strain evidence="5">CCMP645</strain>
    </source>
</reference>
<dbReference type="AlphaFoldDB" id="A0A6S9ZP05"/>
<dbReference type="GO" id="GO:0003677">
    <property type="term" value="F:DNA binding"/>
    <property type="evidence" value="ECO:0007669"/>
    <property type="project" value="UniProtKB-UniRule"/>
</dbReference>
<keyword evidence="2" id="KW-0175">Coiled coil</keyword>
<dbReference type="EMBL" id="HBIZ01042374">
    <property type="protein sequence ID" value="CAE0774442.1"/>
    <property type="molecule type" value="Transcribed_RNA"/>
</dbReference>
<dbReference type="GO" id="GO:0046982">
    <property type="term" value="F:protein heterodimerization activity"/>
    <property type="evidence" value="ECO:0007669"/>
    <property type="project" value="InterPro"/>
</dbReference>
<organism evidence="5">
    <name type="scientific">Chrysotila carterae</name>
    <name type="common">Marine alga</name>
    <name type="synonym">Syracosphaera carterae</name>
    <dbReference type="NCBI Taxonomy" id="13221"/>
    <lineage>
        <taxon>Eukaryota</taxon>
        <taxon>Haptista</taxon>
        <taxon>Haptophyta</taxon>
        <taxon>Prymnesiophyceae</taxon>
        <taxon>Isochrysidales</taxon>
        <taxon>Isochrysidaceae</taxon>
        <taxon>Chrysotila</taxon>
    </lineage>
</organism>
<feature type="region of interest" description="Disordered" evidence="3">
    <location>
        <begin position="66"/>
        <end position="107"/>
    </location>
</feature>
<evidence type="ECO:0000259" key="4">
    <source>
        <dbReference type="PROSITE" id="PS50118"/>
    </source>
</evidence>
<proteinExistence type="predicted"/>
<feature type="compositionally biased region" description="Basic residues" evidence="3">
    <location>
        <begin position="204"/>
        <end position="215"/>
    </location>
</feature>
<sequence>MRNLTALYQFAAAKREELRRDDSQAAFSFADAFSQWNALADADRKRWEQKATEAQERYLSECMKRSASAVEGDAEADGDGDAEGDSDGEGDDDAAAKRDPRDDADGEMLKLELPQSRVTKVVRCNKDVGKISRDANFLIAKAAEFFLERRVSETALETARQHRKIILLRDFIAALSLNKNPQALQVFIDEFQPLRPEIPAPSKASRKPASSKKRAATQSKEGAQALKAEDVPVNEEGAKKKARKG</sequence>
<dbReference type="PROSITE" id="PS50118">
    <property type="entry name" value="HMG_BOX_2"/>
    <property type="match status" value="1"/>
</dbReference>
<dbReference type="GO" id="GO:0005634">
    <property type="term" value="C:nucleus"/>
    <property type="evidence" value="ECO:0007669"/>
    <property type="project" value="UniProtKB-UniRule"/>
</dbReference>
<dbReference type="SUPFAM" id="SSF47113">
    <property type="entry name" value="Histone-fold"/>
    <property type="match status" value="1"/>
</dbReference>
<dbReference type="EMBL" id="HBIZ01042373">
    <property type="protein sequence ID" value="CAE0774441.1"/>
    <property type="molecule type" value="Transcribed_RNA"/>
</dbReference>
<evidence type="ECO:0000313" key="6">
    <source>
        <dbReference type="EMBL" id="CAE0774442.1"/>
    </source>
</evidence>
<evidence type="ECO:0000256" key="3">
    <source>
        <dbReference type="SAM" id="MobiDB-lite"/>
    </source>
</evidence>
<feature type="compositionally biased region" description="Basic and acidic residues" evidence="3">
    <location>
        <begin position="94"/>
        <end position="107"/>
    </location>
</feature>
<keyword evidence="1" id="KW-0238">DNA-binding</keyword>
<feature type="domain" description="HMG box" evidence="4">
    <location>
        <begin position="1"/>
        <end position="66"/>
    </location>
</feature>
<dbReference type="Gene3D" id="1.10.30.10">
    <property type="entry name" value="High mobility group box domain"/>
    <property type="match status" value="1"/>
</dbReference>
<feature type="region of interest" description="Disordered" evidence="3">
    <location>
        <begin position="197"/>
        <end position="245"/>
    </location>
</feature>
<dbReference type="Pfam" id="PF00808">
    <property type="entry name" value="CBFD_NFYB_HMF"/>
    <property type="match status" value="1"/>
</dbReference>
<dbReference type="InterPro" id="IPR003958">
    <property type="entry name" value="CBFA_NFYB_domain"/>
</dbReference>
<gene>
    <name evidence="5" type="ORF">PCAR00345_LOCUS27075</name>
    <name evidence="6" type="ORF">PCAR00345_LOCUS27076</name>
</gene>
<dbReference type="InterPro" id="IPR009072">
    <property type="entry name" value="Histone-fold"/>
</dbReference>
<evidence type="ECO:0000256" key="1">
    <source>
        <dbReference type="PROSITE-ProRule" id="PRU00267"/>
    </source>
</evidence>